<evidence type="ECO:0000313" key="10">
    <source>
        <dbReference type="EMBL" id="OEY86408.1"/>
    </source>
</evidence>
<proteinExistence type="predicted"/>
<dbReference type="SUPFAM" id="SSF50249">
    <property type="entry name" value="Nucleic acid-binding proteins"/>
    <property type="match status" value="1"/>
</dbReference>
<dbReference type="PROSITE" id="PS51192">
    <property type="entry name" value="HELICASE_ATP_BIND_1"/>
    <property type="match status" value="1"/>
</dbReference>
<evidence type="ECO:0000256" key="5">
    <source>
        <dbReference type="ARBA" id="ARBA00022840"/>
    </source>
</evidence>
<keyword evidence="3" id="KW-0378">Hydrolase</keyword>
<keyword evidence="7" id="KW-0234">DNA repair</keyword>
<dbReference type="EMBL" id="MJMG01000011">
    <property type="protein sequence ID" value="OEY86408.1"/>
    <property type="molecule type" value="Genomic_DNA"/>
</dbReference>
<dbReference type="Pfam" id="PF00271">
    <property type="entry name" value="Helicase_C"/>
    <property type="match status" value="1"/>
</dbReference>
<dbReference type="AlphaFoldDB" id="A0A1E7QIV9"/>
<dbReference type="Proteomes" id="UP000175679">
    <property type="component" value="Unassembled WGS sequence"/>
</dbReference>
<evidence type="ECO:0000256" key="1">
    <source>
        <dbReference type="ARBA" id="ARBA00022741"/>
    </source>
</evidence>
<dbReference type="SUPFAM" id="SSF52540">
    <property type="entry name" value="P-loop containing nucleoside triphosphate hydrolases"/>
    <property type="match status" value="2"/>
</dbReference>
<dbReference type="CDD" id="cd04488">
    <property type="entry name" value="RecG_wedge_OBF"/>
    <property type="match status" value="1"/>
</dbReference>
<dbReference type="PROSITE" id="PS51194">
    <property type="entry name" value="HELICASE_CTER"/>
    <property type="match status" value="1"/>
</dbReference>
<dbReference type="InterPro" id="IPR027417">
    <property type="entry name" value="P-loop_NTPase"/>
</dbReference>
<dbReference type="SMART" id="SM00490">
    <property type="entry name" value="HELICc"/>
    <property type="match status" value="1"/>
</dbReference>
<dbReference type="PANTHER" id="PTHR47964">
    <property type="entry name" value="ATP-DEPENDENT DNA HELICASE HOMOLOG RECG, CHLOROPLASTIC"/>
    <property type="match status" value="1"/>
</dbReference>
<gene>
    <name evidence="10" type="ORF">BIY23_04255</name>
</gene>
<evidence type="ECO:0000256" key="7">
    <source>
        <dbReference type="ARBA" id="ARBA00023204"/>
    </source>
</evidence>
<evidence type="ECO:0000259" key="8">
    <source>
        <dbReference type="PROSITE" id="PS51192"/>
    </source>
</evidence>
<evidence type="ECO:0000259" key="9">
    <source>
        <dbReference type="PROSITE" id="PS51194"/>
    </source>
</evidence>
<dbReference type="Gene3D" id="3.40.50.300">
    <property type="entry name" value="P-loop containing nucleotide triphosphate hydrolases"/>
    <property type="match status" value="2"/>
</dbReference>
<dbReference type="Pfam" id="PF00270">
    <property type="entry name" value="DEAD"/>
    <property type="match status" value="1"/>
</dbReference>
<evidence type="ECO:0000256" key="4">
    <source>
        <dbReference type="ARBA" id="ARBA00022806"/>
    </source>
</evidence>
<dbReference type="GO" id="GO:0016787">
    <property type="term" value="F:hydrolase activity"/>
    <property type="evidence" value="ECO:0007669"/>
    <property type="project" value="UniProtKB-KW"/>
</dbReference>
<reference evidence="10 11" key="1">
    <citation type="submission" date="2016-09" db="EMBL/GenBank/DDBJ databases">
        <title>Genomic evidence for plant-parasitic nematodes as the earliest Wolbachia hosts.</title>
        <authorList>
            <person name="Brown A.M."/>
            <person name="Wasala S.K."/>
            <person name="Howe D.K."/>
            <person name="Peetz A.B."/>
            <person name="Zasada I.A."/>
            <person name="Denver D.R."/>
        </authorList>
    </citation>
    <scope>NUCLEOTIDE SEQUENCE [LARGE SCALE GENOMIC DNA]</scope>
    <source>
        <strain evidence="11">wPpe</strain>
    </source>
</reference>
<dbReference type="GO" id="GO:0003677">
    <property type="term" value="F:DNA binding"/>
    <property type="evidence" value="ECO:0007669"/>
    <property type="project" value="UniProtKB-KW"/>
</dbReference>
<evidence type="ECO:0000313" key="11">
    <source>
        <dbReference type="Proteomes" id="UP000175679"/>
    </source>
</evidence>
<keyword evidence="6" id="KW-0238">DNA-binding</keyword>
<comment type="caution">
    <text evidence="10">The sequence shown here is derived from an EMBL/GenBank/DDBJ whole genome shotgun (WGS) entry which is preliminary data.</text>
</comment>
<protein>
    <submittedName>
        <fullName evidence="10">ATP-dependent DNA helicase RecG</fullName>
    </submittedName>
</protein>
<evidence type="ECO:0000256" key="2">
    <source>
        <dbReference type="ARBA" id="ARBA00022763"/>
    </source>
</evidence>
<accession>A0A1E7QIV9</accession>
<dbReference type="SMART" id="SM00487">
    <property type="entry name" value="DEXDc"/>
    <property type="match status" value="1"/>
</dbReference>
<keyword evidence="1" id="KW-0547">Nucleotide-binding</keyword>
<dbReference type="GO" id="GO:0003678">
    <property type="term" value="F:DNA helicase activity"/>
    <property type="evidence" value="ECO:0007669"/>
    <property type="project" value="TreeGrafter"/>
</dbReference>
<evidence type="ECO:0000256" key="6">
    <source>
        <dbReference type="ARBA" id="ARBA00023125"/>
    </source>
</evidence>
<keyword evidence="5" id="KW-0067">ATP-binding</keyword>
<dbReference type="InterPro" id="IPR012340">
    <property type="entry name" value="NA-bd_OB-fold"/>
</dbReference>
<dbReference type="GO" id="GO:0006281">
    <property type="term" value="P:DNA repair"/>
    <property type="evidence" value="ECO:0007669"/>
    <property type="project" value="UniProtKB-KW"/>
</dbReference>
<keyword evidence="4 10" id="KW-0347">Helicase</keyword>
<dbReference type="InterPro" id="IPR014001">
    <property type="entry name" value="Helicase_ATP-bd"/>
</dbReference>
<dbReference type="InterPro" id="IPR033454">
    <property type="entry name" value="RecG_wedge"/>
</dbReference>
<dbReference type="Pfam" id="PF17191">
    <property type="entry name" value="RecG_wedge"/>
    <property type="match status" value="1"/>
</dbReference>
<dbReference type="Gene3D" id="2.40.50.140">
    <property type="entry name" value="Nucleic acid-binding proteins"/>
    <property type="match status" value="1"/>
</dbReference>
<feature type="domain" description="Helicase C-terminal" evidence="9">
    <location>
        <begin position="455"/>
        <end position="607"/>
    </location>
</feature>
<dbReference type="GO" id="GO:0005524">
    <property type="term" value="F:ATP binding"/>
    <property type="evidence" value="ECO:0007669"/>
    <property type="project" value="UniProtKB-KW"/>
</dbReference>
<dbReference type="RefSeq" id="WP_070065345.1">
    <property type="nucleotide sequence ID" value="NZ_MJMG01000011.1"/>
</dbReference>
<evidence type="ECO:0000256" key="3">
    <source>
        <dbReference type="ARBA" id="ARBA00022801"/>
    </source>
</evidence>
<dbReference type="PANTHER" id="PTHR47964:SF1">
    <property type="entry name" value="ATP-DEPENDENT DNA HELICASE HOMOLOG RECG, CHLOROPLASTIC"/>
    <property type="match status" value="1"/>
</dbReference>
<dbReference type="InterPro" id="IPR001650">
    <property type="entry name" value="Helicase_C-like"/>
</dbReference>
<dbReference type="InterPro" id="IPR047112">
    <property type="entry name" value="RecG/Mfd"/>
</dbReference>
<dbReference type="CDD" id="cd17992">
    <property type="entry name" value="DEXHc_RecG"/>
    <property type="match status" value="1"/>
</dbReference>
<organism evidence="10 11">
    <name type="scientific">Wolbachia pipientis</name>
    <dbReference type="NCBI Taxonomy" id="955"/>
    <lineage>
        <taxon>Bacteria</taxon>
        <taxon>Pseudomonadati</taxon>
        <taxon>Pseudomonadota</taxon>
        <taxon>Alphaproteobacteria</taxon>
        <taxon>Rickettsiales</taxon>
        <taxon>Anaplasmataceae</taxon>
        <taxon>Wolbachieae</taxon>
        <taxon>Wolbachia</taxon>
    </lineage>
</organism>
<dbReference type="OrthoDB" id="9804325at2"/>
<keyword evidence="2" id="KW-0227">DNA damage</keyword>
<sequence length="661" mass="75370">MQTYERLFLTVTLSKFYTAVLTKLCGGVRVIDLLLYKPISYVDRRKSLSDAKVGEIATFIAKVQKHEPPGVKKKPYKIIVESNNRCIFIVFFNYSIKYLYKLFPPNSTVIISGKLEIFVGQLQITHPDYVLLDLNQFKETACIEPIYQTSRGITSKNIKNIINFCLKDLPNLPEWIDNEILNKKGWFSWQESIIRLHQPNSLAEIEICRERLAYDELYAYQMALKLIRTDNLKRKERQFTISNKYKDQVLSKLPFQLTSDQIKAIAEISEKQKSEYHMINLLQGDVGSGKTVVALFVMLNAIENGLQAAFMVPTTILAEQHYNWIEEILSCTDIKVALLTGKSSRKEKKLIVNELASGISNIVVGTHALFQDNIIFKNLGLVVVDEQQRFGVMQRYRLIEKGNNADILFITATPIPRTLQQAIYGDIDCSILKEKPQSRSKIKTVAINIEKVQNVIDRLKIAIDKGEKAYWICPYIEENENLDIAAAEVRFQKLRKVFTNRVGIIHGRLTQDEKNQVMFSFKKGAIVLLVATTVIEVGIDIPDATIMIVENAEQFGLSQLHQLRGRVGRGNKPSFCILLYSGYLNKTKLKIICESQDGFYIAEKDLMIRGSGNILGIKQSGHIGFKFADMCKDQGLFDLIHIANDIKELLDIFGYENKLNL</sequence>
<dbReference type="InterPro" id="IPR011545">
    <property type="entry name" value="DEAD/DEAH_box_helicase_dom"/>
</dbReference>
<keyword evidence="11" id="KW-1185">Reference proteome</keyword>
<name>A0A1E7QIV9_WOLPI</name>
<feature type="domain" description="Helicase ATP-binding" evidence="8">
    <location>
        <begin position="271"/>
        <end position="432"/>
    </location>
</feature>